<dbReference type="EMBL" id="CP011391">
    <property type="protein sequence ID" value="AMK55811.1"/>
    <property type="molecule type" value="Genomic_DNA"/>
</dbReference>
<dbReference type="OrthoDB" id="9793184at2"/>
<dbReference type="PANTHER" id="PTHR37694">
    <property type="entry name" value="SLR8022 PROTEIN"/>
    <property type="match status" value="1"/>
</dbReference>
<evidence type="ECO:0000313" key="3">
    <source>
        <dbReference type="Proteomes" id="UP000069771"/>
    </source>
</evidence>
<dbReference type="KEGG" id="fro:AALO17_26770"/>
<dbReference type="GeneID" id="78479153"/>
<dbReference type="PATRIC" id="fig|1702221.3.peg.2606"/>
<feature type="domain" description="Cupin type-2" evidence="1">
    <location>
        <begin position="149"/>
        <end position="214"/>
    </location>
</feature>
<dbReference type="InterPro" id="IPR011051">
    <property type="entry name" value="RmlC_Cupin_sf"/>
</dbReference>
<proteinExistence type="predicted"/>
<name>A0A140DYT4_9FIRM</name>
<sequence>MNTKAGELFSLTDTYKPVPGCTISGDLIASDAATATVFSLAADTDISAETYSQPKLILVLSGNLTVQEPRQKQEIPLKSGEALILEPGTLAGFASDADVVYLELTLHAGSFNSSLPLNEPFVLKDRVPVQPGRIVNMDLTANPGLKFVLMSFDEGTGLSEHAAPGEALLFGLDGTGVIGYEGQEHLMHAGENFKFAAGGRHRVYADGPFTMALLMELPDQA</sequence>
<dbReference type="Gene3D" id="2.60.120.10">
    <property type="entry name" value="Jelly Rolls"/>
    <property type="match status" value="2"/>
</dbReference>
<keyword evidence="3" id="KW-1185">Reference proteome</keyword>
<evidence type="ECO:0000313" key="2">
    <source>
        <dbReference type="EMBL" id="AMK55811.1"/>
    </source>
</evidence>
<protein>
    <recommendedName>
        <fullName evidence="1">Cupin type-2 domain-containing protein</fullName>
    </recommendedName>
</protein>
<dbReference type="PANTHER" id="PTHR37694:SF1">
    <property type="entry name" value="SLR8022 PROTEIN"/>
    <property type="match status" value="1"/>
</dbReference>
<dbReference type="Proteomes" id="UP000069771">
    <property type="component" value="Chromosome"/>
</dbReference>
<dbReference type="STRING" id="1702221.AALO17_26770"/>
<evidence type="ECO:0000259" key="1">
    <source>
        <dbReference type="Pfam" id="PF07883"/>
    </source>
</evidence>
<dbReference type="SUPFAM" id="SSF51182">
    <property type="entry name" value="RmlC-like cupins"/>
    <property type="match status" value="1"/>
</dbReference>
<accession>A0A140DYT4</accession>
<dbReference type="CDD" id="cd02230">
    <property type="entry name" value="cupin_HP0902-like"/>
    <property type="match status" value="1"/>
</dbReference>
<dbReference type="RefSeq" id="WP_067559821.1">
    <property type="nucleotide sequence ID" value="NZ_CANSHE010000001.1"/>
</dbReference>
<dbReference type="Pfam" id="PF07883">
    <property type="entry name" value="Cupin_2"/>
    <property type="match status" value="1"/>
</dbReference>
<dbReference type="InterPro" id="IPR013096">
    <property type="entry name" value="Cupin_2"/>
</dbReference>
<dbReference type="InterPro" id="IPR014710">
    <property type="entry name" value="RmlC-like_jellyroll"/>
</dbReference>
<gene>
    <name evidence="2" type="ORF">AALO17_26770</name>
</gene>
<dbReference type="AlphaFoldDB" id="A0A140DYT4"/>
<organism evidence="2 3">
    <name type="scientific">Faecalibaculum rodentium</name>
    <dbReference type="NCBI Taxonomy" id="1702221"/>
    <lineage>
        <taxon>Bacteria</taxon>
        <taxon>Bacillati</taxon>
        <taxon>Bacillota</taxon>
        <taxon>Erysipelotrichia</taxon>
        <taxon>Erysipelotrichales</taxon>
        <taxon>Erysipelotrichaceae</taxon>
        <taxon>Faecalibaculum</taxon>
    </lineage>
</organism>
<reference evidence="2 3" key="1">
    <citation type="journal article" date="2016" name="Gut Pathog.">
        <title>Whole genome sequencing of "Faecalibaculum rodentium" ALO17, isolated from C57BL/6J laboratory mouse feces.</title>
        <authorList>
            <person name="Lim S."/>
            <person name="Chang D.H."/>
            <person name="Ahn S."/>
            <person name="Kim B.C."/>
        </authorList>
    </citation>
    <scope>NUCLEOTIDE SEQUENCE [LARGE SCALE GENOMIC DNA]</scope>
    <source>
        <strain evidence="2 3">Alo17</strain>
    </source>
</reference>